<evidence type="ECO:0000313" key="3">
    <source>
        <dbReference type="Proteomes" id="UP000278398"/>
    </source>
</evidence>
<name>A0A429YNY4_9HYPH</name>
<feature type="transmembrane region" description="Helical" evidence="1">
    <location>
        <begin position="6"/>
        <end position="27"/>
    </location>
</feature>
<evidence type="ECO:0000256" key="1">
    <source>
        <dbReference type="SAM" id="Phobius"/>
    </source>
</evidence>
<dbReference type="Pfam" id="PF14108">
    <property type="entry name" value="ABA4-like"/>
    <property type="match status" value="1"/>
</dbReference>
<feature type="transmembrane region" description="Helical" evidence="1">
    <location>
        <begin position="77"/>
        <end position="97"/>
    </location>
</feature>
<organism evidence="2 3">
    <name type="scientific">Aquibium carbonis</name>
    <dbReference type="NCBI Taxonomy" id="2495581"/>
    <lineage>
        <taxon>Bacteria</taxon>
        <taxon>Pseudomonadati</taxon>
        <taxon>Pseudomonadota</taxon>
        <taxon>Alphaproteobacteria</taxon>
        <taxon>Hyphomicrobiales</taxon>
        <taxon>Phyllobacteriaceae</taxon>
        <taxon>Aquibium</taxon>
    </lineage>
</organism>
<dbReference type="RefSeq" id="WP_126702235.1">
    <property type="nucleotide sequence ID" value="NZ_RWKW01000108.1"/>
</dbReference>
<gene>
    <name evidence="2" type="ORF">EJC49_22815</name>
</gene>
<keyword evidence="1" id="KW-0812">Transmembrane</keyword>
<accession>A0A429YNY4</accession>
<dbReference type="InterPro" id="IPR025461">
    <property type="entry name" value="ABA4-like"/>
</dbReference>
<proteinExistence type="predicted"/>
<keyword evidence="3" id="KW-1185">Reference proteome</keyword>
<dbReference type="AlphaFoldDB" id="A0A429YNY4"/>
<reference evidence="2 3" key="1">
    <citation type="submission" date="2018-12" db="EMBL/GenBank/DDBJ databases">
        <title>Mesorhizobium carbonis sp. nov., isolated from coal mine water.</title>
        <authorList>
            <person name="Xin W."/>
            <person name="Xu Z."/>
            <person name="Xiang F."/>
            <person name="Zhang J."/>
            <person name="Xi L."/>
            <person name="Liu J."/>
        </authorList>
    </citation>
    <scope>NUCLEOTIDE SEQUENCE [LARGE SCALE GENOMIC DNA]</scope>
    <source>
        <strain evidence="2 3">B2.3</strain>
    </source>
</reference>
<sequence length="145" mass="15601">MDADLIFSVGGALAMAGWLVLLASPLAPRLADAVAAYAIPLMISVGYAGLILAYWASGEGGFDSLDNVARLFQTRELLLAGWLHYLAFDLFVGAWIVRTAREASVPYWMVVPCLPATFLFGPVGYLAFAMIRLAHSRAVQPRLAA</sequence>
<keyword evidence="1" id="KW-0472">Membrane</keyword>
<dbReference type="EMBL" id="RWKW01000108">
    <property type="protein sequence ID" value="RST83119.1"/>
    <property type="molecule type" value="Genomic_DNA"/>
</dbReference>
<keyword evidence="1" id="KW-1133">Transmembrane helix</keyword>
<comment type="caution">
    <text evidence="2">The sequence shown here is derived from an EMBL/GenBank/DDBJ whole genome shotgun (WGS) entry which is preliminary data.</text>
</comment>
<evidence type="ECO:0000313" key="2">
    <source>
        <dbReference type="EMBL" id="RST83119.1"/>
    </source>
</evidence>
<feature type="transmembrane region" description="Helical" evidence="1">
    <location>
        <begin position="109"/>
        <end position="131"/>
    </location>
</feature>
<dbReference type="Proteomes" id="UP000278398">
    <property type="component" value="Unassembled WGS sequence"/>
</dbReference>
<dbReference type="OrthoDB" id="345237at2"/>
<feature type="transmembrane region" description="Helical" evidence="1">
    <location>
        <begin position="34"/>
        <end position="57"/>
    </location>
</feature>
<protein>
    <submittedName>
        <fullName evidence="2">DUF4281 domain-containing protein</fullName>
    </submittedName>
</protein>